<evidence type="ECO:0000313" key="3">
    <source>
        <dbReference type="Proteomes" id="UP000296862"/>
    </source>
</evidence>
<dbReference type="EC" id="4.2.99.20" evidence="2"/>
<dbReference type="Gene3D" id="3.40.50.1820">
    <property type="entry name" value="alpha/beta hydrolase"/>
    <property type="match status" value="1"/>
</dbReference>
<dbReference type="PANTHER" id="PTHR43798">
    <property type="entry name" value="MONOACYLGLYCEROL LIPASE"/>
    <property type="match status" value="1"/>
</dbReference>
<name>A0A4V1CBU8_9FLAO</name>
<dbReference type="OrthoDB" id="9791779at2"/>
<protein>
    <submittedName>
        <fullName evidence="2">2-succinyl-6-hydroxy-2, 4-cyclohexadiene-1-carboxylate synthase</fullName>
        <ecNumber evidence="2">4.2.99.20</ecNumber>
    </submittedName>
</protein>
<dbReference type="InterPro" id="IPR029058">
    <property type="entry name" value="AB_hydrolase_fold"/>
</dbReference>
<sequence length="227" mass="25769">MQKLLLLHGALGSAENFNQLITLLQRDFEIYTLDFEGHGQQKTSETQLTIAGFANQVLDFLNENKIEKINIFGYSMGGYVGLYLAKNHPERIEKLFTLATKLNWTIEGSQKETSFLNPEIIKEKVPKYAAALEKLHGQNWEKLMYKTAEMMLELGKSPALKNDDFAVITTPTLIAVGDKDVMVSIEESSAAYRQLPNGQFLVLPNTQHPIERVYKVELAHQIKNYFS</sequence>
<dbReference type="GO" id="GO:0016020">
    <property type="term" value="C:membrane"/>
    <property type="evidence" value="ECO:0007669"/>
    <property type="project" value="TreeGrafter"/>
</dbReference>
<dbReference type="PANTHER" id="PTHR43798:SF33">
    <property type="entry name" value="HYDROLASE, PUTATIVE (AFU_ORTHOLOGUE AFUA_2G14860)-RELATED"/>
    <property type="match status" value="1"/>
</dbReference>
<keyword evidence="3" id="KW-1185">Reference proteome</keyword>
<dbReference type="SUPFAM" id="SSF53474">
    <property type="entry name" value="alpha/beta-Hydrolases"/>
    <property type="match status" value="1"/>
</dbReference>
<reference evidence="2 3" key="1">
    <citation type="submission" date="2019-04" db="EMBL/GenBank/DDBJ databases">
        <title>Flavobacterium sp. GS03.</title>
        <authorList>
            <person name="Kim H."/>
        </authorList>
    </citation>
    <scope>NUCLEOTIDE SEQUENCE [LARGE SCALE GENOMIC DNA]</scope>
    <source>
        <strain evidence="2 3">GS03</strain>
    </source>
</reference>
<gene>
    <name evidence="2" type="primary">menH_2</name>
    <name evidence="2" type="ORF">GS03_00720</name>
</gene>
<proteinExistence type="predicted"/>
<keyword evidence="2" id="KW-0456">Lyase</keyword>
<dbReference type="PRINTS" id="PR00111">
    <property type="entry name" value="ABHYDROLASE"/>
</dbReference>
<dbReference type="GO" id="GO:0070205">
    <property type="term" value="F:2-succinyl-6-hydroxy-2,4-cyclohexadiene-1-carboxylate synthase activity"/>
    <property type="evidence" value="ECO:0007669"/>
    <property type="project" value="UniProtKB-EC"/>
</dbReference>
<evidence type="ECO:0000259" key="1">
    <source>
        <dbReference type="Pfam" id="PF00561"/>
    </source>
</evidence>
<dbReference type="AlphaFoldDB" id="A0A4V1CBU8"/>
<dbReference type="RefSeq" id="WP_136151203.1">
    <property type="nucleotide sequence ID" value="NZ_CP038810.1"/>
</dbReference>
<dbReference type="EMBL" id="CP038810">
    <property type="protein sequence ID" value="QBZ97234.1"/>
    <property type="molecule type" value="Genomic_DNA"/>
</dbReference>
<dbReference type="InterPro" id="IPR050266">
    <property type="entry name" value="AB_hydrolase_sf"/>
</dbReference>
<organism evidence="2 3">
    <name type="scientific">Flavobacterium sangjuense</name>
    <dbReference type="NCBI Taxonomy" id="2518177"/>
    <lineage>
        <taxon>Bacteria</taxon>
        <taxon>Pseudomonadati</taxon>
        <taxon>Bacteroidota</taxon>
        <taxon>Flavobacteriia</taxon>
        <taxon>Flavobacteriales</taxon>
        <taxon>Flavobacteriaceae</taxon>
        <taxon>Flavobacterium</taxon>
    </lineage>
</organism>
<dbReference type="Pfam" id="PF00561">
    <property type="entry name" value="Abhydrolase_1"/>
    <property type="match status" value="1"/>
</dbReference>
<accession>A0A4V1CBU8</accession>
<dbReference type="KEGG" id="fsn:GS03_00720"/>
<feature type="domain" description="AB hydrolase-1" evidence="1">
    <location>
        <begin position="4"/>
        <end position="109"/>
    </location>
</feature>
<dbReference type="InterPro" id="IPR000073">
    <property type="entry name" value="AB_hydrolase_1"/>
</dbReference>
<dbReference type="Proteomes" id="UP000296862">
    <property type="component" value="Chromosome"/>
</dbReference>
<evidence type="ECO:0000313" key="2">
    <source>
        <dbReference type="EMBL" id="QBZ97234.1"/>
    </source>
</evidence>